<dbReference type="InterPro" id="IPR036397">
    <property type="entry name" value="RNaseH_sf"/>
</dbReference>
<evidence type="ECO:0000313" key="3">
    <source>
        <dbReference type="Proteomes" id="UP000288805"/>
    </source>
</evidence>
<dbReference type="Proteomes" id="UP000288805">
    <property type="component" value="Unassembled WGS sequence"/>
</dbReference>
<organism evidence="2 3">
    <name type="scientific">Vitis vinifera</name>
    <name type="common">Grape</name>
    <dbReference type="NCBI Taxonomy" id="29760"/>
    <lineage>
        <taxon>Eukaryota</taxon>
        <taxon>Viridiplantae</taxon>
        <taxon>Streptophyta</taxon>
        <taxon>Embryophyta</taxon>
        <taxon>Tracheophyta</taxon>
        <taxon>Spermatophyta</taxon>
        <taxon>Magnoliopsida</taxon>
        <taxon>eudicotyledons</taxon>
        <taxon>Gunneridae</taxon>
        <taxon>Pentapetalae</taxon>
        <taxon>rosids</taxon>
        <taxon>Vitales</taxon>
        <taxon>Vitaceae</taxon>
        <taxon>Viteae</taxon>
        <taxon>Vitis</taxon>
    </lineage>
</organism>
<dbReference type="SUPFAM" id="SSF53098">
    <property type="entry name" value="Ribonuclease H-like"/>
    <property type="match status" value="1"/>
</dbReference>
<dbReference type="GO" id="GO:0003676">
    <property type="term" value="F:nucleic acid binding"/>
    <property type="evidence" value="ECO:0007669"/>
    <property type="project" value="InterPro"/>
</dbReference>
<dbReference type="CDD" id="cd09272">
    <property type="entry name" value="RNase_HI_RT_Ty1"/>
    <property type="match status" value="1"/>
</dbReference>
<protein>
    <submittedName>
        <fullName evidence="2">Retrovirus-related Pol polyprotein from transposon RE1</fullName>
    </submittedName>
</protein>
<dbReference type="EMBL" id="QGNW01000041">
    <property type="protein sequence ID" value="RVX08522.1"/>
    <property type="molecule type" value="Genomic_DNA"/>
</dbReference>
<dbReference type="InterPro" id="IPR001584">
    <property type="entry name" value="Integrase_cat-core"/>
</dbReference>
<dbReference type="GO" id="GO:0015074">
    <property type="term" value="P:DNA integration"/>
    <property type="evidence" value="ECO:0007669"/>
    <property type="project" value="InterPro"/>
</dbReference>
<dbReference type="InterPro" id="IPR043502">
    <property type="entry name" value="DNA/RNA_pol_sf"/>
</dbReference>
<gene>
    <name evidence="2" type="primary">RE1_1938</name>
    <name evidence="2" type="ORF">CK203_014288</name>
</gene>
<dbReference type="PROSITE" id="PS50994">
    <property type="entry name" value="INTEGRASE"/>
    <property type="match status" value="1"/>
</dbReference>
<dbReference type="PANTHER" id="PTHR11439">
    <property type="entry name" value="GAG-POL-RELATED RETROTRANSPOSON"/>
    <property type="match status" value="1"/>
</dbReference>
<reference evidence="2 3" key="1">
    <citation type="journal article" date="2018" name="PLoS Genet.">
        <title>Population sequencing reveals clonal diversity and ancestral inbreeding in the grapevine cultivar Chardonnay.</title>
        <authorList>
            <person name="Roach M.J."/>
            <person name="Johnson D.L."/>
            <person name="Bohlmann J."/>
            <person name="van Vuuren H.J."/>
            <person name="Jones S.J."/>
            <person name="Pretorius I.S."/>
            <person name="Schmidt S.A."/>
            <person name="Borneman A.R."/>
        </authorList>
    </citation>
    <scope>NUCLEOTIDE SEQUENCE [LARGE SCALE GENOMIC DNA]</scope>
    <source>
        <strain evidence="3">cv. Chardonnay</strain>
        <tissue evidence="2">Leaf</tissue>
    </source>
</reference>
<evidence type="ECO:0000313" key="2">
    <source>
        <dbReference type="EMBL" id="RVX08522.1"/>
    </source>
</evidence>
<dbReference type="Gene3D" id="3.30.420.10">
    <property type="entry name" value="Ribonuclease H-like superfamily/Ribonuclease H"/>
    <property type="match status" value="1"/>
</dbReference>
<dbReference type="PANTHER" id="PTHR11439:SF467">
    <property type="entry name" value="INTEGRASE CATALYTIC DOMAIN-CONTAINING PROTEIN"/>
    <property type="match status" value="1"/>
</dbReference>
<name>A0A438JHW7_VITVI</name>
<feature type="domain" description="Integrase catalytic" evidence="1">
    <location>
        <begin position="1"/>
        <end position="112"/>
    </location>
</feature>
<comment type="caution">
    <text evidence="2">The sequence shown here is derived from an EMBL/GenBank/DDBJ whole genome shotgun (WGS) entry which is preliminary data.</text>
</comment>
<evidence type="ECO:0000259" key="1">
    <source>
        <dbReference type="PROSITE" id="PS50994"/>
    </source>
</evidence>
<dbReference type="Pfam" id="PF07727">
    <property type="entry name" value="RVT_2"/>
    <property type="match status" value="1"/>
</dbReference>
<proteinExistence type="predicted"/>
<sequence>MIETQYNAKVHVLRSDNGGEYQSSDLQKYLEGHDIIHQTTCSNTPQQNGVAERKNRHLLEGEYQKEIQTLDYDYHISKEDESGQFELVNQEAGELDMSGTTLEPSSNDHLETEEMIEEARDNTIEPSPPFEQFGSKNVFTEIPNKSSSIEGVLNLEPDPFMKRLPHRCNRGIPKPTYELELSTKVKYLMSNYVSNHRLFESNKSFVNQLSTVAIPNSVQEALADPRWKAAMNEEMKSLQKNETWELVECPPGKKPVGSRWIYTVKYKVDGSIERFKVRLVAKGYTQIYGIDYTKTFAPMTKINTVRVLLSLAANLDWPLQQFDVKNVFLHGELSDEVYMDLPPGCMVSEKQCQKVCKLKKSLYGLKQSLRVWFGRFTKSMRAFGYRQSNSDHTLFLKKQHDKIMTLIVYVDDMVVTGNDPDERKALQNYLSREFEMKYLGPLKYFLRIEVSRSSEGIFLSQRKYTLDILQETGMSGCQPVDTPIEEAHTRPDLAYALSIVSQYMHNPGEQHINAVMRILRYLKNALGKGILFTKNVDHQSIEVYTDANWVGAVDDSQFTSGYFTFVGSNLVTWKSKKQNVVARSSVEEEFRGMALGLSTCDIAHNPIQHDRTKHVEVDRFFIKEKLDDKIVELPKIQSKDQLDDILTKAAVSSQVFSKFLDKLGMCDIYAST</sequence>
<dbReference type="InterPro" id="IPR013103">
    <property type="entry name" value="RVT_2"/>
</dbReference>
<dbReference type="AlphaFoldDB" id="A0A438JHW7"/>
<accession>A0A438JHW7</accession>
<dbReference type="InterPro" id="IPR012337">
    <property type="entry name" value="RNaseH-like_sf"/>
</dbReference>
<dbReference type="SUPFAM" id="SSF56672">
    <property type="entry name" value="DNA/RNA polymerases"/>
    <property type="match status" value="1"/>
</dbReference>